<dbReference type="Gene3D" id="1.25.10.10">
    <property type="entry name" value="Leucine-rich Repeat Variant"/>
    <property type="match status" value="1"/>
</dbReference>
<comment type="similarity">
    <text evidence="2">Belongs to the formin homology family. Diaphanous subfamily.</text>
</comment>
<dbReference type="Pfam" id="PF02181">
    <property type="entry name" value="FH2"/>
    <property type="match status" value="1"/>
</dbReference>
<protein>
    <recommendedName>
        <fullName evidence="12">FH2 domain-containing protein</fullName>
    </recommendedName>
</protein>
<evidence type="ECO:0000256" key="3">
    <source>
        <dbReference type="ARBA" id="ARBA00022490"/>
    </source>
</evidence>
<dbReference type="PANTHER" id="PTHR45691">
    <property type="entry name" value="PROTEIN DIAPHANOUS"/>
    <property type="match status" value="1"/>
</dbReference>
<dbReference type="GO" id="GO:0005737">
    <property type="term" value="C:cytoplasm"/>
    <property type="evidence" value="ECO:0007669"/>
    <property type="project" value="UniProtKB-SubCell"/>
</dbReference>
<dbReference type="GO" id="GO:0003779">
    <property type="term" value="F:actin binding"/>
    <property type="evidence" value="ECO:0007669"/>
    <property type="project" value="InterPro"/>
</dbReference>
<dbReference type="SMART" id="SM00498">
    <property type="entry name" value="FH2"/>
    <property type="match status" value="1"/>
</dbReference>
<dbReference type="PANTHER" id="PTHR45691:SF6">
    <property type="entry name" value="PROTEIN DIAPHANOUS"/>
    <property type="match status" value="1"/>
</dbReference>
<dbReference type="SMART" id="SM01139">
    <property type="entry name" value="Drf_FH3"/>
    <property type="match status" value="1"/>
</dbReference>
<feature type="coiled-coil region" evidence="5">
    <location>
        <begin position="542"/>
        <end position="583"/>
    </location>
</feature>
<dbReference type="SUPFAM" id="SSF48371">
    <property type="entry name" value="ARM repeat"/>
    <property type="match status" value="1"/>
</dbReference>
<evidence type="ECO:0000259" key="8">
    <source>
        <dbReference type="PROSITE" id="PS51232"/>
    </source>
</evidence>
<feature type="domain" description="GBD/FH3" evidence="8">
    <location>
        <begin position="148"/>
        <end position="517"/>
    </location>
</feature>
<feature type="non-terminal residue" evidence="10">
    <location>
        <position position="1177"/>
    </location>
</feature>
<proteinExistence type="inferred from homology"/>
<evidence type="ECO:0000256" key="4">
    <source>
        <dbReference type="ARBA" id="ARBA00023054"/>
    </source>
</evidence>
<dbReference type="InParanoid" id="A0A6L2PNW4"/>
<feature type="region of interest" description="Disordered" evidence="6">
    <location>
        <begin position="584"/>
        <end position="685"/>
    </location>
</feature>
<evidence type="ECO:0000256" key="6">
    <source>
        <dbReference type="SAM" id="MobiDB-lite"/>
    </source>
</evidence>
<dbReference type="EMBL" id="BLKM01000468">
    <property type="protein sequence ID" value="GFG34096.1"/>
    <property type="molecule type" value="Genomic_DNA"/>
</dbReference>
<comment type="caution">
    <text evidence="10">The sequence shown here is derived from an EMBL/GenBank/DDBJ whole genome shotgun (WGS) entry which is preliminary data.</text>
</comment>
<dbReference type="Gene3D" id="1.10.20.40">
    <property type="entry name" value="Formin, diaphanous GTPase-binding domain"/>
    <property type="match status" value="1"/>
</dbReference>
<feature type="coiled-coil region" evidence="5">
    <location>
        <begin position="1098"/>
        <end position="1128"/>
    </location>
</feature>
<dbReference type="AlphaFoldDB" id="A0A6L2PNW4"/>
<gene>
    <name evidence="10" type="ORF">Cfor_05553</name>
</gene>
<evidence type="ECO:0000256" key="5">
    <source>
        <dbReference type="SAM" id="Coils"/>
    </source>
</evidence>
<dbReference type="InterPro" id="IPR044933">
    <property type="entry name" value="DIA_GBD_sf"/>
</dbReference>
<comment type="subcellular location">
    <subcellularLocation>
        <location evidence="1">Cytoplasm</location>
    </subcellularLocation>
</comment>
<evidence type="ECO:0000256" key="2">
    <source>
        <dbReference type="ARBA" id="ARBA00008214"/>
    </source>
</evidence>
<dbReference type="InterPro" id="IPR042201">
    <property type="entry name" value="FH2_Formin_sf"/>
</dbReference>
<name>A0A6L2PNW4_COPFO</name>
<dbReference type="GO" id="GO:0031267">
    <property type="term" value="F:small GTPase binding"/>
    <property type="evidence" value="ECO:0007669"/>
    <property type="project" value="InterPro"/>
</dbReference>
<reference evidence="11" key="1">
    <citation type="submission" date="2020-01" db="EMBL/GenBank/DDBJ databases">
        <title>Draft genome sequence of the Termite Coptotermes fromosanus.</title>
        <authorList>
            <person name="Itakura S."/>
            <person name="Yosikawa Y."/>
            <person name="Umezawa K."/>
        </authorList>
    </citation>
    <scope>NUCLEOTIDE SEQUENCE [LARGE SCALE GENOMIC DNA]</scope>
</reference>
<dbReference type="InterPro" id="IPR010472">
    <property type="entry name" value="FH3_dom"/>
</dbReference>
<dbReference type="PROSITE" id="PS51231">
    <property type="entry name" value="DAD"/>
    <property type="match status" value="1"/>
</dbReference>
<evidence type="ECO:0000256" key="1">
    <source>
        <dbReference type="ARBA" id="ARBA00004496"/>
    </source>
</evidence>
<dbReference type="InterPro" id="IPR016024">
    <property type="entry name" value="ARM-type_fold"/>
</dbReference>
<dbReference type="Gene3D" id="1.10.238.150">
    <property type="entry name" value="Formin, FH3 diaphanous domain"/>
    <property type="match status" value="1"/>
</dbReference>
<dbReference type="OrthoDB" id="1104827at2759"/>
<dbReference type="SUPFAM" id="SSF101447">
    <property type="entry name" value="Formin homology 2 domain (FH2 domain)"/>
    <property type="match status" value="1"/>
</dbReference>
<evidence type="ECO:0008006" key="12">
    <source>
        <dbReference type="Google" id="ProtNLM"/>
    </source>
</evidence>
<dbReference type="InterPro" id="IPR010465">
    <property type="entry name" value="Drf_DAD"/>
</dbReference>
<dbReference type="PROSITE" id="PS51444">
    <property type="entry name" value="FH2"/>
    <property type="match status" value="1"/>
</dbReference>
<dbReference type="InterPro" id="IPR015425">
    <property type="entry name" value="FH2_Formin"/>
</dbReference>
<feature type="domain" description="DAD" evidence="7">
    <location>
        <begin position="1142"/>
        <end position="1176"/>
    </location>
</feature>
<dbReference type="Gene3D" id="1.20.58.2220">
    <property type="entry name" value="Formin, FH2 domain"/>
    <property type="match status" value="1"/>
</dbReference>
<evidence type="ECO:0000313" key="11">
    <source>
        <dbReference type="Proteomes" id="UP000502823"/>
    </source>
</evidence>
<dbReference type="Gene3D" id="6.10.30.30">
    <property type="match status" value="1"/>
</dbReference>
<evidence type="ECO:0000259" key="7">
    <source>
        <dbReference type="PROSITE" id="PS51231"/>
    </source>
</evidence>
<keyword evidence="3" id="KW-0963">Cytoplasm</keyword>
<dbReference type="Gene3D" id="1.20.58.630">
    <property type="match status" value="1"/>
</dbReference>
<dbReference type="PROSITE" id="PS51232">
    <property type="entry name" value="GBD_FH3"/>
    <property type="match status" value="1"/>
</dbReference>
<dbReference type="InterPro" id="IPR010473">
    <property type="entry name" value="GTPase-bd"/>
</dbReference>
<dbReference type="InterPro" id="IPR051412">
    <property type="entry name" value="Formin_Homology_Diaphanous_sf"/>
</dbReference>
<dbReference type="Pfam" id="PF06371">
    <property type="entry name" value="Drf_GBD"/>
    <property type="match status" value="1"/>
</dbReference>
<organism evidence="10 11">
    <name type="scientific">Coptotermes formosanus</name>
    <name type="common">Formosan subterranean termite</name>
    <dbReference type="NCBI Taxonomy" id="36987"/>
    <lineage>
        <taxon>Eukaryota</taxon>
        <taxon>Metazoa</taxon>
        <taxon>Ecdysozoa</taxon>
        <taxon>Arthropoda</taxon>
        <taxon>Hexapoda</taxon>
        <taxon>Insecta</taxon>
        <taxon>Pterygota</taxon>
        <taxon>Neoptera</taxon>
        <taxon>Polyneoptera</taxon>
        <taxon>Dictyoptera</taxon>
        <taxon>Blattodea</taxon>
        <taxon>Blattoidea</taxon>
        <taxon>Termitoidae</taxon>
        <taxon>Rhinotermitidae</taxon>
        <taxon>Coptotermes</taxon>
    </lineage>
</organism>
<dbReference type="InterPro" id="IPR011989">
    <property type="entry name" value="ARM-like"/>
</dbReference>
<dbReference type="GO" id="GO:0030041">
    <property type="term" value="P:actin filament polymerization"/>
    <property type="evidence" value="ECO:0007669"/>
    <property type="project" value="TreeGrafter"/>
</dbReference>
<evidence type="ECO:0000313" key="10">
    <source>
        <dbReference type="EMBL" id="GFG34096.1"/>
    </source>
</evidence>
<dbReference type="FunCoup" id="A0A6L2PNW4">
    <property type="interactions" value="331"/>
</dbReference>
<evidence type="ECO:0000259" key="9">
    <source>
        <dbReference type="PROSITE" id="PS51444"/>
    </source>
</evidence>
<dbReference type="Proteomes" id="UP000502823">
    <property type="component" value="Unassembled WGS sequence"/>
</dbReference>
<accession>A0A6L2PNW4</accession>
<feature type="domain" description="FH2" evidence="9">
    <location>
        <begin position="695"/>
        <end position="1094"/>
    </location>
</feature>
<feature type="compositionally biased region" description="Pro residues" evidence="6">
    <location>
        <begin position="593"/>
        <end position="678"/>
    </location>
</feature>
<dbReference type="Pfam" id="PF06345">
    <property type="entry name" value="Drf_DAD"/>
    <property type="match status" value="1"/>
</dbReference>
<keyword evidence="4 5" id="KW-0175">Coiled coil</keyword>
<dbReference type="InterPro" id="IPR014767">
    <property type="entry name" value="DAD_dom"/>
</dbReference>
<sequence length="1177" mass="132198">MVLQSKALNYHRCCEKPQIPTKLKSLYHLQYSRQIIRRSQYHTYRKYVILEGSICTYHQPSSPPCYALLCRQSALNMSKLGIRSSTVTEIPESVLNSRTCAFGLQLLDAWFGTKKKEKGRGGGGGGQLPRPHSESDFNEVEEQLFVGQLDASEEFLNEKFEEMLVRTKYSVAVIVNDMNLSEEKKEPLRLQPTMNKKMMLINHYKGSSAQDNCSKFSKPADYIQYLSTPDLSVNKLYGCIESLRIALTNNPLSWVQEFGTQGLKQVLSILNECYRNDSRYDRIQSECIRCLKAVMNNTDGIKLVFGHKEALTILARSLEPTKPSVMQQAVQVLAAVCLIPPVGHERVLEAITMTGEIKGCERFQQVVQGLLVKSHPSLVVGCLQLINAIVTTPDDLEFRLHLRNEIMRAGLIDVLEGLENDVSGDLTVQVKIFNDHKEEDYYEFVQRFDNVRLELDDINDCFEVIKNLVMDSSAEPYLLSILQHLLFIRDDALIRPAYYKLIEECVSQIVLHRSGCDPDFRGKRRFQIDVQPLIDSLVEKSRVEDERKVDELTQKLEEAIALRQEAEAKLAHAEKKLGELEHLPGNVRVGEGPLPPPMPGGGGPPPPPPPPMPGMPGPPPPPPMPGMGPPPPPMPGMGGPPPPPMPGMGGPPPPPMPGMGGPPPPPMPGMGPPPPPGFAMPAAPKPDVLPHGLKPKKKWEVEGPLKRANWKAILPQKLSEKSFWVKVQEEKLASPDILNGLAQKFSSKPPAKKLDDVIDKPGTLKKVKNLKVLDGKTAQNISILLGGSLKHMSYVDVRRCILQCDDSVITDNVLQQLITYFPPPEQLKKLEEFRSEYSDLTEAEQFAVTLADIKRLLPRLKSMSFKLHFSEMVQDIKPDIVAATAACEEVKSSKKFAQILELILLVGNYMNSGSKNGQAFGFEISFLPKLTSTKDVENKLTLLHYLVETIETKFPELMKFSEDLAHVDRAARVSVETVQKTLRQMDANIRNLETDLNNTKQPQGDDDKFNEVMGTFSKDARSQYQILDSMFKNMESLYADLSEFYAFDKQKYSLEEFFTDIKTFKDAFLLLKLNTRVSNVAQRFETVIASCVCDVQQADKDNVKLRETEEKVRRAREAREKAEQERADRAMRKRALVDMNADQTQEGVMDSLLEALQTGSAFSRDQRQKRARPRAAG</sequence>
<dbReference type="InterPro" id="IPR014768">
    <property type="entry name" value="GBD/FH3_dom"/>
</dbReference>
<dbReference type="Pfam" id="PF06367">
    <property type="entry name" value="Drf_FH3"/>
    <property type="match status" value="1"/>
</dbReference>
<dbReference type="GO" id="GO:0005884">
    <property type="term" value="C:actin filament"/>
    <property type="evidence" value="ECO:0007669"/>
    <property type="project" value="TreeGrafter"/>
</dbReference>
<dbReference type="SMART" id="SM01140">
    <property type="entry name" value="Drf_GBD"/>
    <property type="match status" value="1"/>
</dbReference>
<keyword evidence="11" id="KW-1185">Reference proteome</keyword>